<dbReference type="EC" id="2.3.2.27" evidence="5"/>
<evidence type="ECO:0000256" key="6">
    <source>
        <dbReference type="ARBA" id="ARBA00014725"/>
    </source>
</evidence>
<keyword evidence="11 17" id="KW-0863">Zinc-finger</keyword>
<evidence type="ECO:0000313" key="21">
    <source>
        <dbReference type="Proteomes" id="UP001652627"/>
    </source>
</evidence>
<organism evidence="21 22">
    <name type="scientific">Apteryx mantelli</name>
    <name type="common">North Island brown kiwi</name>
    <dbReference type="NCBI Taxonomy" id="2696672"/>
    <lineage>
        <taxon>Eukaryota</taxon>
        <taxon>Metazoa</taxon>
        <taxon>Chordata</taxon>
        <taxon>Craniata</taxon>
        <taxon>Vertebrata</taxon>
        <taxon>Euteleostomi</taxon>
        <taxon>Archelosauria</taxon>
        <taxon>Archosauria</taxon>
        <taxon>Dinosauria</taxon>
        <taxon>Saurischia</taxon>
        <taxon>Theropoda</taxon>
        <taxon>Coelurosauria</taxon>
        <taxon>Aves</taxon>
        <taxon>Palaeognathae</taxon>
        <taxon>Apterygiformes</taxon>
        <taxon>Apterygidae</taxon>
        <taxon>Apteryx</taxon>
    </lineage>
</organism>
<keyword evidence="13" id="KW-0862">Zinc</keyword>
<dbReference type="RefSeq" id="XP_067150737.1">
    <property type="nucleotide sequence ID" value="XM_067294636.1"/>
</dbReference>
<dbReference type="SUPFAM" id="SSF57850">
    <property type="entry name" value="RING/U-box"/>
    <property type="match status" value="1"/>
</dbReference>
<keyword evidence="16" id="KW-0539">Nucleus</keyword>
<dbReference type="Gene3D" id="1.20.5.170">
    <property type="match status" value="1"/>
</dbReference>
<evidence type="ECO:0000259" key="20">
    <source>
        <dbReference type="PROSITE" id="PS51262"/>
    </source>
</evidence>
<dbReference type="InterPro" id="IPR050617">
    <property type="entry name" value="E3_ligase_FN3/SPRY"/>
</dbReference>
<feature type="domain" description="B box-type" evidence="19">
    <location>
        <begin position="121"/>
        <end position="163"/>
    </location>
</feature>
<accession>A0ABM4EDG7</accession>
<comment type="catalytic activity">
    <reaction evidence="1">
        <text>S-ubiquitinyl-[E2 ubiquitin-conjugating enzyme]-L-cysteine + [acceptor protein]-L-lysine = [E2 ubiquitin-conjugating enzyme]-L-cysteine + N(6)-ubiquitinyl-[acceptor protein]-L-lysine.</text>
        <dbReference type="EC" id="2.3.2.27"/>
    </reaction>
</comment>
<comment type="subcellular location">
    <subcellularLocation>
        <location evidence="4">Cytoplasm</location>
    </subcellularLocation>
    <subcellularLocation>
        <location evidence="3">Nucleus</location>
    </subcellularLocation>
</comment>
<dbReference type="SMART" id="SM00184">
    <property type="entry name" value="RING"/>
    <property type="match status" value="1"/>
</dbReference>
<evidence type="ECO:0000256" key="17">
    <source>
        <dbReference type="PROSITE-ProRule" id="PRU00024"/>
    </source>
</evidence>
<keyword evidence="9" id="KW-0493">Microtubule</keyword>
<keyword evidence="14" id="KW-0175">Coiled coil</keyword>
<keyword evidence="8" id="KW-0808">Transferase</keyword>
<dbReference type="PANTHER" id="PTHR24099">
    <property type="entry name" value="E3 UBIQUITIN-PROTEIN LIGASE TRIM36-RELATED"/>
    <property type="match status" value="1"/>
</dbReference>
<evidence type="ECO:0000256" key="4">
    <source>
        <dbReference type="ARBA" id="ARBA00004496"/>
    </source>
</evidence>
<feature type="domain" description="COS" evidence="20">
    <location>
        <begin position="296"/>
        <end position="354"/>
    </location>
</feature>
<evidence type="ECO:0000256" key="11">
    <source>
        <dbReference type="ARBA" id="ARBA00022771"/>
    </source>
</evidence>
<evidence type="ECO:0000259" key="19">
    <source>
        <dbReference type="PROSITE" id="PS50119"/>
    </source>
</evidence>
<keyword evidence="7" id="KW-0963">Cytoplasm</keyword>
<dbReference type="PROSITE" id="PS00518">
    <property type="entry name" value="ZF_RING_1"/>
    <property type="match status" value="1"/>
</dbReference>
<evidence type="ECO:0000256" key="5">
    <source>
        <dbReference type="ARBA" id="ARBA00012483"/>
    </source>
</evidence>
<dbReference type="InterPro" id="IPR017903">
    <property type="entry name" value="COS_domain"/>
</dbReference>
<dbReference type="GeneID" id="106497701"/>
<dbReference type="PROSITE" id="PS50089">
    <property type="entry name" value="ZF_RING_2"/>
    <property type="match status" value="1"/>
</dbReference>
<evidence type="ECO:0000256" key="1">
    <source>
        <dbReference type="ARBA" id="ARBA00000900"/>
    </source>
</evidence>
<evidence type="ECO:0000256" key="2">
    <source>
        <dbReference type="ARBA" id="ARBA00003888"/>
    </source>
</evidence>
<evidence type="ECO:0000256" key="8">
    <source>
        <dbReference type="ARBA" id="ARBA00022679"/>
    </source>
</evidence>
<dbReference type="InterPro" id="IPR000315">
    <property type="entry name" value="Znf_B-box"/>
</dbReference>
<dbReference type="Proteomes" id="UP001652627">
    <property type="component" value="Chromosome 3"/>
</dbReference>
<evidence type="ECO:0000256" key="13">
    <source>
        <dbReference type="ARBA" id="ARBA00022833"/>
    </source>
</evidence>
<evidence type="ECO:0000256" key="9">
    <source>
        <dbReference type="ARBA" id="ARBA00022701"/>
    </source>
</evidence>
<dbReference type="Gene3D" id="3.30.160.60">
    <property type="entry name" value="Classic Zinc Finger"/>
    <property type="match status" value="1"/>
</dbReference>
<keyword evidence="12" id="KW-0221">Differentiation</keyword>
<keyword evidence="10" id="KW-0479">Metal-binding</keyword>
<dbReference type="InterPro" id="IPR001841">
    <property type="entry name" value="Znf_RING"/>
</dbReference>
<evidence type="ECO:0000256" key="3">
    <source>
        <dbReference type="ARBA" id="ARBA00004123"/>
    </source>
</evidence>
<protein>
    <recommendedName>
        <fullName evidence="6">Tripartite motif-containing protein 54</fullName>
        <ecNumber evidence="5">2.3.2.27</ecNumber>
    </recommendedName>
</protein>
<dbReference type="InterPro" id="IPR033492">
    <property type="entry name" value="Trim54_Bbox2_Zfn"/>
</dbReference>
<evidence type="ECO:0000256" key="15">
    <source>
        <dbReference type="ARBA" id="ARBA00023179"/>
    </source>
</evidence>
<evidence type="ECO:0000259" key="18">
    <source>
        <dbReference type="PROSITE" id="PS50089"/>
    </source>
</evidence>
<evidence type="ECO:0000256" key="10">
    <source>
        <dbReference type="ARBA" id="ARBA00022723"/>
    </source>
</evidence>
<keyword evidence="15" id="KW-0514">Muscle protein</keyword>
<sequence>MNFAVGLKPLLAEARSMESLEKQLICPICLEMFTKPVVILPCQHNLCRKCANDVFQASNPLWQSRGSSAVPSGGRFRCPSCRHEVVLDRHGVYGLQRNLLVENIIDIYKQESARPLHTKAEQHLMCEEHEDERINIYCLRCEVPTCSLCKVFGAHKDCEVAPLPAVYQRQKVGGPGGLVWARGPPAPLALTPVCSQSELSDGIAMLVAGNDRIQAIITQMEEICRTIEENGRRQKQQLGLRFEALYSILEERKKELLQSIAREQEAKEQRVRGLIRQYGDHLEASSKLVESAIQAMEEPQMAVYLQHSKELLKKITDMSKVSMSSRPEPGYESMEHLHVRVDCAAEALRSIDFCIEPLGEDEADGFVEGSEAAGDEERLEGPEVSDAAEDVGSWQKPAGAPHAATAKAAIDIPRQSFLVSTSRPRCMPPMVDPSSTCI</sequence>
<dbReference type="Gene3D" id="3.30.40.10">
    <property type="entry name" value="Zinc/RING finger domain, C3HC4 (zinc finger)"/>
    <property type="match status" value="1"/>
</dbReference>
<evidence type="ECO:0000313" key="22">
    <source>
        <dbReference type="RefSeq" id="XP_067150737.1"/>
    </source>
</evidence>
<dbReference type="InterPro" id="IPR017907">
    <property type="entry name" value="Znf_RING_CS"/>
</dbReference>
<dbReference type="SUPFAM" id="SSF57845">
    <property type="entry name" value="B-box zinc-binding domain"/>
    <property type="match status" value="1"/>
</dbReference>
<dbReference type="Pfam" id="PF13445">
    <property type="entry name" value="zf-RING_UBOX"/>
    <property type="match status" value="1"/>
</dbReference>
<reference evidence="22" key="1">
    <citation type="submission" date="2025-08" db="UniProtKB">
        <authorList>
            <consortium name="RefSeq"/>
        </authorList>
    </citation>
    <scope>IDENTIFICATION</scope>
    <source>
        <tissue evidence="22">Blood</tissue>
    </source>
</reference>
<proteinExistence type="predicted"/>
<name>A0ABM4EDG7_9AVES</name>
<gene>
    <name evidence="22" type="primary">TRIM54</name>
</gene>
<dbReference type="PANTHER" id="PTHR24099:SF17">
    <property type="entry name" value="TRIPARTITE MOTIF CONTAINING 55"/>
    <property type="match status" value="1"/>
</dbReference>
<dbReference type="PROSITE" id="PS51262">
    <property type="entry name" value="COS"/>
    <property type="match status" value="1"/>
</dbReference>
<dbReference type="SMART" id="SM00336">
    <property type="entry name" value="BBOX"/>
    <property type="match status" value="1"/>
</dbReference>
<evidence type="ECO:0000256" key="14">
    <source>
        <dbReference type="ARBA" id="ARBA00023054"/>
    </source>
</evidence>
<evidence type="ECO:0000256" key="16">
    <source>
        <dbReference type="ARBA" id="ARBA00023242"/>
    </source>
</evidence>
<dbReference type="PROSITE" id="PS50119">
    <property type="entry name" value="ZF_BBOX"/>
    <property type="match status" value="1"/>
</dbReference>
<feature type="domain" description="RING-type" evidence="18">
    <location>
        <begin position="26"/>
        <end position="82"/>
    </location>
</feature>
<comment type="function">
    <text evidence="2">May bind and stabilize microtubules during myotubes formation.</text>
</comment>
<evidence type="ECO:0000256" key="7">
    <source>
        <dbReference type="ARBA" id="ARBA00022490"/>
    </source>
</evidence>
<keyword evidence="21" id="KW-1185">Reference proteome</keyword>
<dbReference type="InterPro" id="IPR013083">
    <property type="entry name" value="Znf_RING/FYVE/PHD"/>
</dbReference>
<dbReference type="InterPro" id="IPR027370">
    <property type="entry name" value="Znf-RING_euk"/>
</dbReference>
<evidence type="ECO:0000256" key="12">
    <source>
        <dbReference type="ARBA" id="ARBA00022782"/>
    </source>
</evidence>
<dbReference type="CDD" id="cd19833">
    <property type="entry name" value="Bbox2_MuRF3_C-II"/>
    <property type="match status" value="1"/>
</dbReference>
<dbReference type="Pfam" id="PF00643">
    <property type="entry name" value="zf-B_box"/>
    <property type="match status" value="1"/>
</dbReference>